<dbReference type="Pfam" id="PF18726">
    <property type="entry name" value="HEPN_SAV_6107"/>
    <property type="match status" value="1"/>
</dbReference>
<dbReference type="AlphaFoldDB" id="A0AAW9SH55"/>
<feature type="domain" description="SAV-6107-like HEPN" evidence="1">
    <location>
        <begin position="46"/>
        <end position="151"/>
    </location>
</feature>
<dbReference type="RefSeq" id="WP_049190537.1">
    <property type="nucleotide sequence ID" value="NZ_JASOOY020000011.1"/>
</dbReference>
<reference evidence="2" key="2">
    <citation type="submission" date="2024-05" db="EMBL/GenBank/DDBJ databases">
        <authorList>
            <person name="Wolfe A."/>
        </authorList>
    </citation>
    <scope>NUCLEOTIDE SEQUENCE</scope>
    <source>
        <strain evidence="2">UMB1064</strain>
    </source>
</reference>
<evidence type="ECO:0000313" key="3">
    <source>
        <dbReference type="Proteomes" id="UP001223646"/>
    </source>
</evidence>
<dbReference type="InterPro" id="IPR040891">
    <property type="entry name" value="HEPN_SAV_6107"/>
</dbReference>
<comment type="caution">
    <text evidence="2">The sequence shown here is derived from an EMBL/GenBank/DDBJ whole genome shotgun (WGS) entry which is preliminary data.</text>
</comment>
<evidence type="ECO:0000259" key="1">
    <source>
        <dbReference type="Pfam" id="PF18726"/>
    </source>
</evidence>
<reference evidence="2" key="1">
    <citation type="submission" date="2023-05" db="EMBL/GenBank/DDBJ databases">
        <authorList>
            <person name="Du J."/>
        </authorList>
    </citation>
    <scope>NUCLEOTIDE SEQUENCE</scope>
    <source>
        <strain evidence="2">UMB1064</strain>
    </source>
</reference>
<name>A0AAW9SH55_CORAY</name>
<dbReference type="Proteomes" id="UP001223646">
    <property type="component" value="Unassembled WGS sequence"/>
</dbReference>
<gene>
    <name evidence="2" type="ORF">QP460_002885</name>
</gene>
<organism evidence="2 3">
    <name type="scientific">Corynebacterium amycolatum</name>
    <dbReference type="NCBI Taxonomy" id="43765"/>
    <lineage>
        <taxon>Bacteria</taxon>
        <taxon>Bacillati</taxon>
        <taxon>Actinomycetota</taxon>
        <taxon>Actinomycetes</taxon>
        <taxon>Mycobacteriales</taxon>
        <taxon>Corynebacteriaceae</taxon>
        <taxon>Corynebacterium</taxon>
    </lineage>
</organism>
<evidence type="ECO:0000313" key="2">
    <source>
        <dbReference type="EMBL" id="MEO3716537.1"/>
    </source>
</evidence>
<sequence>MARSNVVEFRAISQSGSVAPVGVSRQSLELLGRAEALLANARNASSDEMLELSYCAALRCAGALLNRDDVSVAGGSGSGARSGSVVKRRRSATQSAWLRLKKEQPEFDSWVTKFEQFTALREEVRLGISRRIDSRRAQELWELSCAFLGAVRAELGVLPAAA</sequence>
<proteinExistence type="predicted"/>
<dbReference type="EMBL" id="JASOOY020000011">
    <property type="protein sequence ID" value="MEO3716537.1"/>
    <property type="molecule type" value="Genomic_DNA"/>
</dbReference>
<accession>A0AAW9SH55</accession>
<protein>
    <submittedName>
        <fullName evidence="2">SAV_6107 family HEPN domain-containing protein</fullName>
    </submittedName>
</protein>